<dbReference type="InterPro" id="IPR007219">
    <property type="entry name" value="XnlR_reg_dom"/>
</dbReference>
<feature type="region of interest" description="Disordered" evidence="4">
    <location>
        <begin position="271"/>
        <end position="291"/>
    </location>
</feature>
<sequence>MYLRAIHAESHIPTLRQFIRYNPLGILTTTITSTEYPLLQASHIPWVLDVADDSSECELGVLRGHIARQNPQAKALIESATSIIPEGKEGGVQLENEVLVLFTGSFHHYVTPKFYTDTKPATGKVVPTWNYSAVQAYGKATVYFDCGIESTEYLSRQISDLSQHAESSLMGYTGGEKPSPWKVSDAPARYIEIMQKNIIGIKVNVTRLGGKFKMSQEMGEKDREGVIKGFRSLGTEADTPVDVASVESTRRDQSEIRSGSNCLQDVCPGERNEYGDKPRSGAPLYSQSTRADPHNVDSMNGMMGDPTQTSEVFGSSSAGTFMRQIQTAINAKLGPPLSTANEDTSGGRQISPAGRPRLCHEEAALSVLPLRSLADTLIRAYWDFDWVLYPIIDRAKFEGIYESLWTSTGGGCPRVSMSIINLCFALGCHYCESLAPMERRSIGNGFFSRAERLYQLDGQAPSLERVQCLLLLGCYLQSTDKAFQCWMMVGQAIRMAQCLGIHLNQPPASETVKDREIKRRVWHGCVCVLSATFGRPGMIPKWLFNSIPLPSMIDDEFFGTQTEGSVSRPDGRPCILAFAVKAFEFYQILDDILINIYLTSTRQDEFETKLTHIFEIDGKIHGWKQSLPGHLQYPPNGNGDATVNRQMIVLRIRYLHSRILLFRPALIYYCKLAASAYNTGNPHDSTDSSLSQVVLYDCSRLCFQLAHEVIDMFSSKLDPEALTGPLPSWWYSVLYVYTAATAILVECFLETRGHILREASDAYVTWYAAINVLKRYGLVAEPARRCVATLEVLFENLSLADQENTAPLHPADVDRDWSCFLEMSNFLGEESGAFPLNLDESLSI</sequence>
<keyword evidence="2" id="KW-0804">Transcription</keyword>
<dbReference type="Gene3D" id="2.30.110.10">
    <property type="entry name" value="Electron Transport, Fmn-binding Protein, Chain A"/>
    <property type="match status" value="1"/>
</dbReference>
<dbReference type="InterPro" id="IPR007396">
    <property type="entry name" value="TR_PAI2-type"/>
</dbReference>
<dbReference type="GO" id="GO:0008270">
    <property type="term" value="F:zinc ion binding"/>
    <property type="evidence" value="ECO:0007669"/>
    <property type="project" value="InterPro"/>
</dbReference>
<evidence type="ECO:0000256" key="1">
    <source>
        <dbReference type="ARBA" id="ARBA00023015"/>
    </source>
</evidence>
<dbReference type="Pfam" id="PF04082">
    <property type="entry name" value="Fungal_trans"/>
    <property type="match status" value="1"/>
</dbReference>
<comment type="caution">
    <text evidence="6">The sequence shown here is derived from an EMBL/GenBank/DDBJ whole genome shotgun (WGS) entry which is preliminary data.</text>
</comment>
<dbReference type="OrthoDB" id="4507817at2759"/>
<evidence type="ECO:0000256" key="3">
    <source>
        <dbReference type="ARBA" id="ARBA00023242"/>
    </source>
</evidence>
<evidence type="ECO:0000313" key="6">
    <source>
        <dbReference type="EMBL" id="KJK62598.1"/>
    </source>
</evidence>
<evidence type="ECO:0000256" key="4">
    <source>
        <dbReference type="SAM" id="MobiDB-lite"/>
    </source>
</evidence>
<proteinExistence type="predicted"/>
<feature type="compositionally biased region" description="Polar residues" evidence="4">
    <location>
        <begin position="338"/>
        <end position="348"/>
    </location>
</feature>
<dbReference type="Pfam" id="PF04299">
    <property type="entry name" value="FMN_bind_2"/>
    <property type="match status" value="1"/>
</dbReference>
<dbReference type="GO" id="GO:0006351">
    <property type="term" value="P:DNA-templated transcription"/>
    <property type="evidence" value="ECO:0007669"/>
    <property type="project" value="InterPro"/>
</dbReference>
<keyword evidence="3" id="KW-0539">Nucleus</keyword>
<dbReference type="InterPro" id="IPR012349">
    <property type="entry name" value="Split_barrel_FMN-bd"/>
</dbReference>
<gene>
    <name evidence="6" type="ORF">P875_00095210</name>
</gene>
<dbReference type="PANTHER" id="PTHR35802">
    <property type="entry name" value="PROTEASE SYNTHASE AND SPORULATION PROTEIN PAI 2"/>
    <property type="match status" value="1"/>
</dbReference>
<reference evidence="6 7" key="1">
    <citation type="submission" date="2015-02" db="EMBL/GenBank/DDBJ databases">
        <title>Draft genome sequence of Aspergillus parasiticus SU-1.</title>
        <authorList>
            <person name="Yu J."/>
            <person name="Fedorova N."/>
            <person name="Yin Y."/>
            <person name="Losada L."/>
            <person name="Zafar N."/>
            <person name="Taujale R."/>
            <person name="Ehrlich K.C."/>
            <person name="Bhatnagar D."/>
            <person name="Cleveland T.E."/>
            <person name="Bennett J.W."/>
            <person name="Nierman W.C."/>
        </authorList>
    </citation>
    <scope>NUCLEOTIDE SEQUENCE [LARGE SCALE GENOMIC DNA]</scope>
    <source>
        <strain evidence="7">ATCC 56775 / NRRL 5862 / SRRC 143 / SU-1</strain>
    </source>
</reference>
<dbReference type="STRING" id="1403190.A0A0F0I9D7"/>
<dbReference type="GO" id="GO:0003677">
    <property type="term" value="F:DNA binding"/>
    <property type="evidence" value="ECO:0007669"/>
    <property type="project" value="InterPro"/>
</dbReference>
<accession>A0A0F0I9D7</accession>
<dbReference type="AlphaFoldDB" id="A0A0F0I9D7"/>
<feature type="domain" description="Xylanolytic transcriptional activator regulatory" evidence="5">
    <location>
        <begin position="485"/>
        <end position="556"/>
    </location>
</feature>
<evidence type="ECO:0000313" key="7">
    <source>
        <dbReference type="Proteomes" id="UP000033540"/>
    </source>
</evidence>
<dbReference type="CDD" id="cd12148">
    <property type="entry name" value="fungal_TF_MHR"/>
    <property type="match status" value="1"/>
</dbReference>
<organism evidence="6 7">
    <name type="scientific">Aspergillus parasiticus (strain ATCC 56775 / NRRL 5862 / SRRC 143 / SU-1)</name>
    <dbReference type="NCBI Taxonomy" id="1403190"/>
    <lineage>
        <taxon>Eukaryota</taxon>
        <taxon>Fungi</taxon>
        <taxon>Dikarya</taxon>
        <taxon>Ascomycota</taxon>
        <taxon>Pezizomycotina</taxon>
        <taxon>Eurotiomycetes</taxon>
        <taxon>Eurotiomycetidae</taxon>
        <taxon>Eurotiales</taxon>
        <taxon>Aspergillaceae</taxon>
        <taxon>Aspergillus</taxon>
        <taxon>Aspergillus subgen. Circumdati</taxon>
    </lineage>
</organism>
<name>A0A0F0I9D7_ASPPU</name>
<evidence type="ECO:0000256" key="2">
    <source>
        <dbReference type="ARBA" id="ARBA00023163"/>
    </source>
</evidence>
<evidence type="ECO:0000259" key="5">
    <source>
        <dbReference type="SMART" id="SM00906"/>
    </source>
</evidence>
<feature type="region of interest" description="Disordered" evidence="4">
    <location>
        <begin position="334"/>
        <end position="353"/>
    </location>
</feature>
<dbReference type="EMBL" id="JZEE01000617">
    <property type="protein sequence ID" value="KJK62598.1"/>
    <property type="molecule type" value="Genomic_DNA"/>
</dbReference>
<dbReference type="SUPFAM" id="SSF50475">
    <property type="entry name" value="FMN-binding split barrel"/>
    <property type="match status" value="1"/>
</dbReference>
<keyword evidence="1" id="KW-0805">Transcription regulation</keyword>
<protein>
    <submittedName>
        <fullName evidence="6">Putative FMN-binding domain protein</fullName>
    </submittedName>
</protein>
<dbReference type="PANTHER" id="PTHR35802:SF1">
    <property type="entry name" value="PROTEASE SYNTHASE AND SPORULATION PROTEIN PAI 2"/>
    <property type="match status" value="1"/>
</dbReference>
<dbReference type="SMART" id="SM00906">
    <property type="entry name" value="Fungal_trans"/>
    <property type="match status" value="1"/>
</dbReference>
<dbReference type="Proteomes" id="UP000033540">
    <property type="component" value="Unassembled WGS sequence"/>
</dbReference>